<dbReference type="PRINTS" id="PR00483">
    <property type="entry name" value="BACPHPHTASE"/>
</dbReference>
<sequence length="273" mass="28815">MAPFHRTAGRRAARAAALAGTLLLLSSGAVSQDAPPSIPPSLQGAHATPQGYLAPSELPDSLALLPPPPPPNSAGFARDEAVSKAMSLPPGSSRWTQAAQDADLTFGHLTQTFDCAAGFAPDPKRTPVLYRLLQKSMIDIGLSTYKAKNHYRRTRPFVAHAGATCFPKDEAALRTDGSYPSGHSAIGWGWALIFTEIMPHQADAILARGRDFGESRLVCNAHWESDVEAGRTIAAATVARLHGDPGFRRDILAAQAEATRAPPPPAGTCRAAS</sequence>
<dbReference type="Pfam" id="PF01569">
    <property type="entry name" value="PAP2"/>
    <property type="match status" value="1"/>
</dbReference>
<comment type="catalytic activity">
    <reaction evidence="1">
        <text>a phosphate monoester + H2O = an alcohol + phosphate</text>
        <dbReference type="Rhea" id="RHEA:15017"/>
        <dbReference type="ChEBI" id="CHEBI:15377"/>
        <dbReference type="ChEBI" id="CHEBI:30879"/>
        <dbReference type="ChEBI" id="CHEBI:43474"/>
        <dbReference type="ChEBI" id="CHEBI:67140"/>
        <dbReference type="EC" id="3.1.3.2"/>
    </reaction>
</comment>
<protein>
    <recommendedName>
        <fullName evidence="1">Acid phosphatase</fullName>
        <ecNumber evidence="1">3.1.3.2</ecNumber>
    </recommendedName>
</protein>
<evidence type="ECO:0000256" key="1">
    <source>
        <dbReference type="PIRNR" id="PIRNR000897"/>
    </source>
</evidence>
<comment type="caution">
    <text evidence="5">The sequence shown here is derived from an EMBL/GenBank/DDBJ whole genome shotgun (WGS) entry which is preliminary data.</text>
</comment>
<proteinExistence type="inferred from homology"/>
<dbReference type="EMBL" id="JBBGZA010000001">
    <property type="protein sequence ID" value="MEJ5093216.1"/>
    <property type="molecule type" value="Genomic_DNA"/>
</dbReference>
<reference evidence="5 6" key="1">
    <citation type="submission" date="2023-12" db="EMBL/GenBank/DDBJ databases">
        <title>Gut-associated functions are favored during microbiome assembly across C. elegans life.</title>
        <authorList>
            <person name="Zimmermann J."/>
        </authorList>
    </citation>
    <scope>NUCLEOTIDE SEQUENCE [LARGE SCALE GENOMIC DNA]</scope>
    <source>
        <strain evidence="5 6">JUb134</strain>
    </source>
</reference>
<dbReference type="InterPro" id="IPR000326">
    <property type="entry name" value="PAP2/HPO"/>
</dbReference>
<organism evidence="5 6">
    <name type="scientific">Sphingomonas molluscorum</name>
    <dbReference type="NCBI Taxonomy" id="418184"/>
    <lineage>
        <taxon>Bacteria</taxon>
        <taxon>Pseudomonadati</taxon>
        <taxon>Pseudomonadota</taxon>
        <taxon>Alphaproteobacteria</taxon>
        <taxon>Sphingomonadales</taxon>
        <taxon>Sphingomonadaceae</taxon>
        <taxon>Sphingomonas</taxon>
    </lineage>
</organism>
<feature type="domain" description="Phosphatidic acid phosphatase type 2/haloperoxidase" evidence="4">
    <location>
        <begin position="128"/>
        <end position="242"/>
    </location>
</feature>
<keyword evidence="6" id="KW-1185">Reference proteome</keyword>
<dbReference type="CDD" id="cd03397">
    <property type="entry name" value="PAP2_acid_phosphatase"/>
    <property type="match status" value="1"/>
</dbReference>
<feature type="signal peptide" evidence="3">
    <location>
        <begin position="1"/>
        <end position="31"/>
    </location>
</feature>
<dbReference type="InterPro" id="IPR001011">
    <property type="entry name" value="Acid_Pase_classA_bac"/>
</dbReference>
<feature type="region of interest" description="Disordered" evidence="2">
    <location>
        <begin position="33"/>
        <end position="58"/>
    </location>
</feature>
<evidence type="ECO:0000256" key="2">
    <source>
        <dbReference type="SAM" id="MobiDB-lite"/>
    </source>
</evidence>
<dbReference type="SMART" id="SM00014">
    <property type="entry name" value="acidPPc"/>
    <property type="match status" value="1"/>
</dbReference>
<evidence type="ECO:0000313" key="5">
    <source>
        <dbReference type="EMBL" id="MEJ5093216.1"/>
    </source>
</evidence>
<keyword evidence="1" id="KW-0378">Hydrolase</keyword>
<evidence type="ECO:0000259" key="4">
    <source>
        <dbReference type="SMART" id="SM00014"/>
    </source>
</evidence>
<dbReference type="RefSeq" id="WP_132884163.1">
    <property type="nucleotide sequence ID" value="NZ_JBBGZA010000001.1"/>
</dbReference>
<evidence type="ECO:0000313" key="6">
    <source>
        <dbReference type="Proteomes" id="UP001380365"/>
    </source>
</evidence>
<keyword evidence="3" id="KW-0732">Signal</keyword>
<feature type="chain" id="PRO_5047535574" description="Acid phosphatase" evidence="3">
    <location>
        <begin position="32"/>
        <end position="273"/>
    </location>
</feature>
<gene>
    <name evidence="5" type="ORF">WH159_01465</name>
</gene>
<dbReference type="InterPro" id="IPR036938">
    <property type="entry name" value="PAP2/HPO_sf"/>
</dbReference>
<accession>A0ABU8Q0E0</accession>
<name>A0ABU8Q0E0_9SPHN</name>
<dbReference type="Proteomes" id="UP001380365">
    <property type="component" value="Unassembled WGS sequence"/>
</dbReference>
<dbReference type="EC" id="3.1.3.2" evidence="1"/>
<evidence type="ECO:0000256" key="3">
    <source>
        <dbReference type="SAM" id="SignalP"/>
    </source>
</evidence>
<dbReference type="SUPFAM" id="SSF48317">
    <property type="entry name" value="Acid phosphatase/Vanadium-dependent haloperoxidase"/>
    <property type="match status" value="1"/>
</dbReference>
<dbReference type="Gene3D" id="1.20.144.10">
    <property type="entry name" value="Phosphatidic acid phosphatase type 2/haloperoxidase"/>
    <property type="match status" value="1"/>
</dbReference>
<comment type="similarity">
    <text evidence="1">Belongs to the class A bacterial acid phosphatase family.</text>
</comment>
<dbReference type="PIRSF" id="PIRSF000897">
    <property type="entry name" value="Acid_Ptase_ClsA"/>
    <property type="match status" value="1"/>
</dbReference>